<keyword evidence="4" id="KW-0067">ATP-binding</keyword>
<evidence type="ECO:0000259" key="6">
    <source>
        <dbReference type="Pfam" id="PF13193"/>
    </source>
</evidence>
<keyword evidence="2 7" id="KW-0436">Ligase</keyword>
<dbReference type="GO" id="GO:0004467">
    <property type="term" value="F:long-chain fatty acid-CoA ligase activity"/>
    <property type="evidence" value="ECO:0007669"/>
    <property type="project" value="TreeGrafter"/>
</dbReference>
<dbReference type="InterPro" id="IPR042099">
    <property type="entry name" value="ANL_N_sf"/>
</dbReference>
<comment type="caution">
    <text evidence="7">The sequence shown here is derived from an EMBL/GenBank/DDBJ whole genome shotgun (WGS) entry which is preliminary data.</text>
</comment>
<reference evidence="8" key="1">
    <citation type="submission" date="2017-11" db="EMBL/GenBank/DDBJ databases">
        <authorList>
            <person name="Watanabe M."/>
            <person name="Kojima H."/>
        </authorList>
    </citation>
    <scope>NUCLEOTIDE SEQUENCE [LARGE SCALE GENOMIC DNA]</scope>
    <source>
        <strain evidence="8">Tokyo 01</strain>
    </source>
</reference>
<dbReference type="PROSITE" id="PS00455">
    <property type="entry name" value="AMP_BINDING"/>
    <property type="match status" value="1"/>
</dbReference>
<reference evidence="8" key="2">
    <citation type="submission" date="2019-01" db="EMBL/GenBank/DDBJ databases">
        <title>Genome sequence of Desulfonema ishimotonii strain Tokyo 01.</title>
        <authorList>
            <person name="Fukui M."/>
        </authorList>
    </citation>
    <scope>NUCLEOTIDE SEQUENCE [LARGE SCALE GENOMIC DNA]</scope>
    <source>
        <strain evidence="8">Tokyo 01</strain>
    </source>
</reference>
<dbReference type="GO" id="GO:0005886">
    <property type="term" value="C:plasma membrane"/>
    <property type="evidence" value="ECO:0007669"/>
    <property type="project" value="TreeGrafter"/>
</dbReference>
<dbReference type="GO" id="GO:0005524">
    <property type="term" value="F:ATP binding"/>
    <property type="evidence" value="ECO:0007669"/>
    <property type="project" value="UniProtKB-KW"/>
</dbReference>
<organism evidence="7 8">
    <name type="scientific">Desulfonema ishimotonii</name>
    <dbReference type="NCBI Taxonomy" id="45657"/>
    <lineage>
        <taxon>Bacteria</taxon>
        <taxon>Pseudomonadati</taxon>
        <taxon>Thermodesulfobacteriota</taxon>
        <taxon>Desulfobacteria</taxon>
        <taxon>Desulfobacterales</taxon>
        <taxon>Desulfococcaceae</taxon>
        <taxon>Desulfonema</taxon>
    </lineage>
</organism>
<feature type="domain" description="AMP-binding enzyme C-terminal" evidence="6">
    <location>
        <begin position="433"/>
        <end position="510"/>
    </location>
</feature>
<dbReference type="InterPro" id="IPR045851">
    <property type="entry name" value="AMP-bd_C_sf"/>
</dbReference>
<dbReference type="Gene3D" id="3.30.300.30">
    <property type="match status" value="1"/>
</dbReference>
<dbReference type="GO" id="GO:0044539">
    <property type="term" value="P:long-chain fatty acid import into cell"/>
    <property type="evidence" value="ECO:0007669"/>
    <property type="project" value="TreeGrafter"/>
</dbReference>
<keyword evidence="8" id="KW-1185">Reference proteome</keyword>
<evidence type="ECO:0000313" key="8">
    <source>
        <dbReference type="Proteomes" id="UP000288096"/>
    </source>
</evidence>
<gene>
    <name evidence="7" type="ORF">DENIS_2827</name>
</gene>
<dbReference type="AlphaFoldDB" id="A0A401FY27"/>
<feature type="domain" description="AMP-dependent synthetase/ligase" evidence="5">
    <location>
        <begin position="14"/>
        <end position="371"/>
    </location>
</feature>
<keyword evidence="3" id="KW-0547">Nucleotide-binding</keyword>
<dbReference type="Pfam" id="PF13193">
    <property type="entry name" value="AMP-binding_C"/>
    <property type="match status" value="1"/>
</dbReference>
<evidence type="ECO:0000256" key="1">
    <source>
        <dbReference type="ARBA" id="ARBA00006432"/>
    </source>
</evidence>
<dbReference type="SUPFAM" id="SSF56801">
    <property type="entry name" value="Acetyl-CoA synthetase-like"/>
    <property type="match status" value="1"/>
</dbReference>
<sequence length="535" mass="58365">MTVSRVPGHLARELENKAETMPDFEVVTFENGDYPDEVLTYKDIVQKGRKLAGELRNRGIGKGDVFALVMRNQPEFVYSLYAASALGAVLLPVDPRTKGDRLAYVLRDSKAKGIIFSAEFTANAEEVLGSIPAVKVLGVSYKAGSEVSEPDRYPNLNRILDGPDADRLDRMNDETDIPLEIIYTSGTTGNPKGVVIKGSRMLVFPKIAQYVFQYTADDRLYTGLSLTHGNAQAVTLFPSLLLSIPSVISQKFTKSRIWDICRKYGCTSFSLLGGMMMGIFSETEKPDDTDNPVRLVLSAGTPAPVWEAFERRFGVLIHEWYGAAEGGFCHKPPGVGPVGSFGKPLDGAEVRIVREDDTECEPGEIGELISRVGGQKAEVEYLGKKAASEKKTRGGWLRSGDMCHRDEAGWLFFDFRKGGGLRRAGDFIMPEHVEAVIAKHPAVSDICVYGIPAASGAPGESDIVAALVPMNGDKIDPGSIFSLCREHLGGSAVPSYLQVVDDIPKTVSEKNLSRILKEAFGKDAPNVFRLSEYRS</sequence>
<evidence type="ECO:0000256" key="2">
    <source>
        <dbReference type="ARBA" id="ARBA00022598"/>
    </source>
</evidence>
<protein>
    <submittedName>
        <fullName evidence="7">ATP-dependent acyl-CoA ligase</fullName>
    </submittedName>
</protein>
<dbReference type="InterPro" id="IPR000873">
    <property type="entry name" value="AMP-dep_synth/lig_dom"/>
</dbReference>
<dbReference type="Pfam" id="PF00501">
    <property type="entry name" value="AMP-binding"/>
    <property type="match status" value="1"/>
</dbReference>
<dbReference type="GO" id="GO:0005324">
    <property type="term" value="F:long-chain fatty acid transmembrane transporter activity"/>
    <property type="evidence" value="ECO:0007669"/>
    <property type="project" value="TreeGrafter"/>
</dbReference>
<dbReference type="EMBL" id="BEXT01000001">
    <property type="protein sequence ID" value="GBC61865.1"/>
    <property type="molecule type" value="Genomic_DNA"/>
</dbReference>
<dbReference type="Gene3D" id="3.40.50.12780">
    <property type="entry name" value="N-terminal domain of ligase-like"/>
    <property type="match status" value="1"/>
</dbReference>
<accession>A0A401FY27</accession>
<dbReference type="RefSeq" id="WP_124329097.1">
    <property type="nucleotide sequence ID" value="NZ_BEXT01000001.1"/>
</dbReference>
<evidence type="ECO:0000313" key="7">
    <source>
        <dbReference type="EMBL" id="GBC61865.1"/>
    </source>
</evidence>
<evidence type="ECO:0000256" key="3">
    <source>
        <dbReference type="ARBA" id="ARBA00022741"/>
    </source>
</evidence>
<comment type="similarity">
    <text evidence="1">Belongs to the ATP-dependent AMP-binding enzyme family.</text>
</comment>
<dbReference type="InterPro" id="IPR020845">
    <property type="entry name" value="AMP-binding_CS"/>
</dbReference>
<dbReference type="PANTHER" id="PTHR43107:SF15">
    <property type="entry name" value="FATTY ACID TRANSPORT PROTEIN 3, ISOFORM A"/>
    <property type="match status" value="1"/>
</dbReference>
<proteinExistence type="inferred from homology"/>
<dbReference type="PANTHER" id="PTHR43107">
    <property type="entry name" value="LONG-CHAIN FATTY ACID TRANSPORT PROTEIN"/>
    <property type="match status" value="1"/>
</dbReference>
<dbReference type="OrthoDB" id="5483897at2"/>
<evidence type="ECO:0000256" key="4">
    <source>
        <dbReference type="ARBA" id="ARBA00022840"/>
    </source>
</evidence>
<dbReference type="Proteomes" id="UP000288096">
    <property type="component" value="Unassembled WGS sequence"/>
</dbReference>
<name>A0A401FY27_9BACT</name>
<evidence type="ECO:0000259" key="5">
    <source>
        <dbReference type="Pfam" id="PF00501"/>
    </source>
</evidence>
<dbReference type="InterPro" id="IPR025110">
    <property type="entry name" value="AMP-bd_C"/>
</dbReference>